<dbReference type="EC" id="1.3.98.3" evidence="15"/>
<keyword evidence="8 15" id="KW-0479">Metal-binding</keyword>
<name>A0ABV7FM24_9ALTE</name>
<evidence type="ECO:0000256" key="12">
    <source>
        <dbReference type="ARBA" id="ARBA00023244"/>
    </source>
</evidence>
<gene>
    <name evidence="17" type="primary">hemN</name>
    <name evidence="17" type="ORF">ACFOHL_02350</name>
</gene>
<keyword evidence="10 15" id="KW-0408">Iron</keyword>
<evidence type="ECO:0000256" key="10">
    <source>
        <dbReference type="ARBA" id="ARBA00023004"/>
    </source>
</evidence>
<dbReference type="SMART" id="SM00729">
    <property type="entry name" value="Elp3"/>
    <property type="match status" value="1"/>
</dbReference>
<dbReference type="NCBIfam" id="TIGR00538">
    <property type="entry name" value="hemN"/>
    <property type="match status" value="1"/>
</dbReference>
<dbReference type="Pfam" id="PF06969">
    <property type="entry name" value="HemN_C"/>
    <property type="match status" value="1"/>
</dbReference>
<feature type="domain" description="Radical SAM core" evidence="16">
    <location>
        <begin position="74"/>
        <end position="310"/>
    </location>
</feature>
<dbReference type="InterPro" id="IPR007197">
    <property type="entry name" value="rSAM"/>
</dbReference>
<evidence type="ECO:0000256" key="2">
    <source>
        <dbReference type="ARBA" id="ARBA00004785"/>
    </source>
</evidence>
<dbReference type="PROSITE" id="PS51918">
    <property type="entry name" value="RADICAL_SAM"/>
    <property type="match status" value="1"/>
</dbReference>
<dbReference type="RefSeq" id="WP_376918594.1">
    <property type="nucleotide sequence ID" value="NZ_JBHRSW010000005.1"/>
</dbReference>
<dbReference type="Proteomes" id="UP001595478">
    <property type="component" value="Unassembled WGS sequence"/>
</dbReference>
<evidence type="ECO:0000256" key="1">
    <source>
        <dbReference type="ARBA" id="ARBA00004496"/>
    </source>
</evidence>
<organism evidence="17 18">
    <name type="scientific">Agaribacter flavus</name>
    <dbReference type="NCBI Taxonomy" id="1902781"/>
    <lineage>
        <taxon>Bacteria</taxon>
        <taxon>Pseudomonadati</taxon>
        <taxon>Pseudomonadota</taxon>
        <taxon>Gammaproteobacteria</taxon>
        <taxon>Alteromonadales</taxon>
        <taxon>Alteromonadaceae</taxon>
        <taxon>Agaribacter</taxon>
    </lineage>
</organism>
<proteinExistence type="inferred from homology"/>
<dbReference type="InterPro" id="IPR034505">
    <property type="entry name" value="Coproporphyrinogen-III_oxidase"/>
</dbReference>
<comment type="cofactor">
    <cofactor evidence="15">
        <name>[4Fe-4S] cluster</name>
        <dbReference type="ChEBI" id="CHEBI:49883"/>
    </cofactor>
    <text evidence="15">Binds 1 [4Fe-4S] cluster. The cluster is coordinated with 3 cysteines and an exchangeable S-adenosyl-L-methionine.</text>
</comment>
<comment type="pathway">
    <text evidence="2 15">Porphyrin-containing compound metabolism; protoporphyrin-IX biosynthesis; protoporphyrinogen-IX from coproporphyrinogen-III (AdoMet route): step 1/1.</text>
</comment>
<dbReference type="GO" id="GO:0051989">
    <property type="term" value="F:coproporphyrinogen dehydrogenase activity"/>
    <property type="evidence" value="ECO:0007669"/>
    <property type="project" value="UniProtKB-EC"/>
</dbReference>
<reference evidence="18" key="1">
    <citation type="journal article" date="2019" name="Int. J. Syst. Evol. Microbiol.">
        <title>The Global Catalogue of Microorganisms (GCM) 10K type strain sequencing project: providing services to taxonomists for standard genome sequencing and annotation.</title>
        <authorList>
            <consortium name="The Broad Institute Genomics Platform"/>
            <consortium name="The Broad Institute Genome Sequencing Center for Infectious Disease"/>
            <person name="Wu L."/>
            <person name="Ma J."/>
        </authorList>
    </citation>
    <scope>NUCLEOTIDE SEQUENCE [LARGE SCALE GENOMIC DNA]</scope>
    <source>
        <strain evidence="18">KCTC 52473</strain>
    </source>
</reference>
<comment type="function">
    <text evidence="13">Involved in the heme biosynthesis. Catalyzes the anaerobic oxidative decarboxylation of propionate groups of rings A and B of coproporphyrinogen III to yield the vinyl groups in protoporphyrinogen IX.</text>
</comment>
<dbReference type="Pfam" id="PF04055">
    <property type="entry name" value="Radical_SAM"/>
    <property type="match status" value="1"/>
</dbReference>
<dbReference type="SFLD" id="SFLDS00029">
    <property type="entry name" value="Radical_SAM"/>
    <property type="match status" value="1"/>
</dbReference>
<dbReference type="SUPFAM" id="SSF102114">
    <property type="entry name" value="Radical SAM enzymes"/>
    <property type="match status" value="1"/>
</dbReference>
<comment type="similarity">
    <text evidence="3 15">Belongs to the anaerobic coproporphyrinogen-III oxidase family.</text>
</comment>
<evidence type="ECO:0000256" key="6">
    <source>
        <dbReference type="ARBA" id="ARBA00022490"/>
    </source>
</evidence>
<evidence type="ECO:0000256" key="5">
    <source>
        <dbReference type="ARBA" id="ARBA00022485"/>
    </source>
</evidence>
<dbReference type="InterPro" id="IPR023404">
    <property type="entry name" value="rSAM_horseshoe"/>
</dbReference>
<comment type="subcellular location">
    <subcellularLocation>
        <location evidence="1 15">Cytoplasm</location>
    </subcellularLocation>
</comment>
<dbReference type="PANTHER" id="PTHR13932:SF6">
    <property type="entry name" value="OXYGEN-INDEPENDENT COPROPORPHYRINOGEN III OXIDASE"/>
    <property type="match status" value="1"/>
</dbReference>
<dbReference type="InterPro" id="IPR004558">
    <property type="entry name" value="Coprogen_oxidase_HemN"/>
</dbReference>
<dbReference type="CDD" id="cd01335">
    <property type="entry name" value="Radical_SAM"/>
    <property type="match status" value="1"/>
</dbReference>
<comment type="catalytic activity">
    <reaction evidence="14 15">
        <text>coproporphyrinogen III + 2 S-adenosyl-L-methionine = protoporphyrinogen IX + 2 5'-deoxyadenosine + 2 L-methionine + 2 CO2</text>
        <dbReference type="Rhea" id="RHEA:15425"/>
        <dbReference type="ChEBI" id="CHEBI:16526"/>
        <dbReference type="ChEBI" id="CHEBI:17319"/>
        <dbReference type="ChEBI" id="CHEBI:57307"/>
        <dbReference type="ChEBI" id="CHEBI:57309"/>
        <dbReference type="ChEBI" id="CHEBI:57844"/>
        <dbReference type="ChEBI" id="CHEBI:59789"/>
        <dbReference type="EC" id="1.3.98.3"/>
    </reaction>
</comment>
<evidence type="ECO:0000256" key="15">
    <source>
        <dbReference type="PIRNR" id="PIRNR000167"/>
    </source>
</evidence>
<accession>A0ABV7FM24</accession>
<evidence type="ECO:0000256" key="11">
    <source>
        <dbReference type="ARBA" id="ARBA00023014"/>
    </source>
</evidence>
<dbReference type="PIRSF" id="PIRSF000167">
    <property type="entry name" value="HemN"/>
    <property type="match status" value="1"/>
</dbReference>
<dbReference type="Gene3D" id="3.80.30.20">
    <property type="entry name" value="tm_1862 like domain"/>
    <property type="match status" value="1"/>
</dbReference>
<keyword evidence="9 15" id="KW-0560">Oxidoreductase</keyword>
<evidence type="ECO:0000256" key="9">
    <source>
        <dbReference type="ARBA" id="ARBA00023002"/>
    </source>
</evidence>
<dbReference type="SFLD" id="SFLDG01065">
    <property type="entry name" value="anaerobic_coproporphyrinogen-I"/>
    <property type="match status" value="1"/>
</dbReference>
<keyword evidence="7 15" id="KW-0949">S-adenosyl-L-methionine</keyword>
<evidence type="ECO:0000256" key="8">
    <source>
        <dbReference type="ARBA" id="ARBA00022723"/>
    </source>
</evidence>
<protein>
    <recommendedName>
        <fullName evidence="15">Coproporphyrinogen-III oxidase</fullName>
        <ecNumber evidence="15">1.3.98.3</ecNumber>
    </recommendedName>
</protein>
<keyword evidence="5 15" id="KW-0004">4Fe-4S</keyword>
<dbReference type="InterPro" id="IPR058240">
    <property type="entry name" value="rSAM_sf"/>
</dbReference>
<evidence type="ECO:0000256" key="7">
    <source>
        <dbReference type="ARBA" id="ARBA00022691"/>
    </source>
</evidence>
<keyword evidence="18" id="KW-1185">Reference proteome</keyword>
<evidence type="ECO:0000259" key="16">
    <source>
        <dbReference type="PROSITE" id="PS51918"/>
    </source>
</evidence>
<evidence type="ECO:0000256" key="13">
    <source>
        <dbReference type="ARBA" id="ARBA00024295"/>
    </source>
</evidence>
<comment type="subunit">
    <text evidence="4">Monomer.</text>
</comment>
<keyword evidence="6 15" id="KW-0963">Cytoplasm</keyword>
<keyword evidence="12 15" id="KW-0627">Porphyrin biosynthesis</keyword>
<dbReference type="Gene3D" id="1.10.10.920">
    <property type="match status" value="1"/>
</dbReference>
<evidence type="ECO:0000256" key="3">
    <source>
        <dbReference type="ARBA" id="ARBA00005493"/>
    </source>
</evidence>
<evidence type="ECO:0000256" key="4">
    <source>
        <dbReference type="ARBA" id="ARBA00011245"/>
    </source>
</evidence>
<dbReference type="PANTHER" id="PTHR13932">
    <property type="entry name" value="COPROPORPHYRINIGEN III OXIDASE"/>
    <property type="match status" value="1"/>
</dbReference>
<keyword evidence="11 15" id="KW-0411">Iron-sulfur</keyword>
<dbReference type="InterPro" id="IPR006638">
    <property type="entry name" value="Elp3/MiaA/NifB-like_rSAM"/>
</dbReference>
<evidence type="ECO:0000313" key="18">
    <source>
        <dbReference type="Proteomes" id="UP001595478"/>
    </source>
</evidence>
<sequence>MRKNINPNPYHCLSKVDDNIDRQTSIEDYFDKAVLTKYNVAGPRYTSYPTAVSFHPNIRDEDIDSAISNLAHSSSVNKNLAIYVHIPFCHELCYYCGCNKIVTRHQEKAELYLQYLKKEMHLVAHKYKALTISELHLGGGTPNFLTIAQLTTLVDSLKTAFNFRHDAQLSIEIDPRTVDKTYIIQASNIGFNRLSIGVQDTDKRVQKQINRVQSTIHIADLIDCARQNKFRSINLDLIYGLPMQTRETFFNTLEAAKTMDPDRISLFSYAHLPNIFAAQRKIKEEYLPSSTEKFALFRQAIDVLTKAGYDFIGMDHFAKKSDELSLASKNKVLGRNFQGYTSSSNTACLGLGVSSISNIDNVYTQNEKKLSDYYKRLDLKQSPVIKGLVLAQDDEIRRDLIHQLMCNFEINKTDFSQKHQINFDVYFAHSRNKLTEFIEDGLLSDTKEYLTIHPRGRLIVRNICMSFDEYLSQPMHQMRYSRVI</sequence>
<dbReference type="EMBL" id="JBHRSW010000005">
    <property type="protein sequence ID" value="MFC3120451.1"/>
    <property type="molecule type" value="Genomic_DNA"/>
</dbReference>
<evidence type="ECO:0000256" key="14">
    <source>
        <dbReference type="ARBA" id="ARBA00048321"/>
    </source>
</evidence>
<evidence type="ECO:0000313" key="17">
    <source>
        <dbReference type="EMBL" id="MFC3120451.1"/>
    </source>
</evidence>
<comment type="caution">
    <text evidence="17">The sequence shown here is derived from an EMBL/GenBank/DDBJ whole genome shotgun (WGS) entry which is preliminary data.</text>
</comment>
<dbReference type="InterPro" id="IPR010723">
    <property type="entry name" value="HemN_C"/>
</dbReference>